<dbReference type="InterPro" id="IPR014966">
    <property type="entry name" value="FRG-dom"/>
</dbReference>
<dbReference type="RefSeq" id="WP_090970708.1">
    <property type="nucleotide sequence ID" value="NZ_FOLL01000001.1"/>
</dbReference>
<evidence type="ECO:0000259" key="1">
    <source>
        <dbReference type="SMART" id="SM00901"/>
    </source>
</evidence>
<reference evidence="2 3" key="1">
    <citation type="submission" date="2016-10" db="EMBL/GenBank/DDBJ databases">
        <authorList>
            <person name="de Groot N.N."/>
        </authorList>
    </citation>
    <scope>NUCLEOTIDE SEQUENCE [LARGE SCALE GENOMIC DNA]</scope>
    <source>
        <strain evidence="2 3">DSM 22900</strain>
    </source>
</reference>
<keyword evidence="3" id="KW-1185">Reference proteome</keyword>
<protein>
    <submittedName>
        <fullName evidence="2">FRG domain-containing protein</fullName>
    </submittedName>
</protein>
<organism evidence="2 3">
    <name type="scientific">Parapedobacter composti</name>
    <dbReference type="NCBI Taxonomy" id="623281"/>
    <lineage>
        <taxon>Bacteria</taxon>
        <taxon>Pseudomonadati</taxon>
        <taxon>Bacteroidota</taxon>
        <taxon>Sphingobacteriia</taxon>
        <taxon>Sphingobacteriales</taxon>
        <taxon>Sphingobacteriaceae</taxon>
        <taxon>Parapedobacter</taxon>
    </lineage>
</organism>
<dbReference type="OrthoDB" id="9816036at2"/>
<accession>A0A1I1EDW8</accession>
<evidence type="ECO:0000313" key="2">
    <source>
        <dbReference type="EMBL" id="SFB85247.1"/>
    </source>
</evidence>
<dbReference type="EMBL" id="FOLL01000001">
    <property type="protein sequence ID" value="SFB85247.1"/>
    <property type="molecule type" value="Genomic_DNA"/>
</dbReference>
<dbReference type="SMART" id="SM00901">
    <property type="entry name" value="FRG"/>
    <property type="match status" value="1"/>
</dbReference>
<proteinExistence type="predicted"/>
<dbReference type="STRING" id="623281.SAMN05421747_101518"/>
<evidence type="ECO:0000313" key="3">
    <source>
        <dbReference type="Proteomes" id="UP000199577"/>
    </source>
</evidence>
<dbReference type="Proteomes" id="UP000199577">
    <property type="component" value="Unassembled WGS sequence"/>
</dbReference>
<gene>
    <name evidence="2" type="ORF">SAMN05421747_101518</name>
</gene>
<feature type="domain" description="FRG" evidence="1">
    <location>
        <begin position="29"/>
        <end position="132"/>
    </location>
</feature>
<dbReference type="AlphaFoldDB" id="A0A1I1EDW8"/>
<name>A0A1I1EDW8_9SPHI</name>
<sequence length="246" mass="28682">MTNTEREISALTDYMQVIKSLKRQHTWPRNSGFLYRGQPSDTPLIPKILRLTPLDGNLLHTERALLEEFKRANPLLINPFQVNNDWDYLTLGQHYGLPTRFLDWTDNALAALWFATSSVISGDSQEPYAVVWIFMAEDADFLDYNIDLHPFDIPESKLFRPRIIKQRINNQSGVFSVHATDALENRQRFDDIQNYRDKMVKIKIPRADAAAIVEDLHHLGIDAFSIFPELEGLCAYLQWRFFREVR</sequence>
<dbReference type="Pfam" id="PF08867">
    <property type="entry name" value="FRG"/>
    <property type="match status" value="1"/>
</dbReference>